<evidence type="ECO:0000256" key="1">
    <source>
        <dbReference type="SAM" id="MobiDB-lite"/>
    </source>
</evidence>
<dbReference type="EMBL" id="FOFR01000011">
    <property type="protein sequence ID" value="SER39801.1"/>
    <property type="molecule type" value="Genomic_DNA"/>
</dbReference>
<keyword evidence="2" id="KW-0472">Membrane</keyword>
<dbReference type="Proteomes" id="UP000199352">
    <property type="component" value="Unassembled WGS sequence"/>
</dbReference>
<evidence type="ECO:0000313" key="4">
    <source>
        <dbReference type="EMBL" id="SER39801.1"/>
    </source>
</evidence>
<proteinExistence type="predicted"/>
<evidence type="ECO:0008006" key="6">
    <source>
        <dbReference type="Google" id="ProtNLM"/>
    </source>
</evidence>
<dbReference type="OrthoDB" id="3696378at2"/>
<keyword evidence="3" id="KW-0732">Signal</keyword>
<feature type="transmembrane region" description="Helical" evidence="2">
    <location>
        <begin position="134"/>
        <end position="150"/>
    </location>
</feature>
<evidence type="ECO:0000313" key="5">
    <source>
        <dbReference type="Proteomes" id="UP000199352"/>
    </source>
</evidence>
<dbReference type="STRING" id="402600.SAMN05216188_1119"/>
<protein>
    <recommendedName>
        <fullName evidence="6">Tryptophan-associated transmembrane protein (Trp_oprn_chp)</fullName>
    </recommendedName>
</protein>
<dbReference type="RefSeq" id="WP_089953689.1">
    <property type="nucleotide sequence ID" value="NZ_FOFR01000011.1"/>
</dbReference>
<feature type="chain" id="PRO_5011474809" description="Tryptophan-associated transmembrane protein (Trp_oprn_chp)" evidence="3">
    <location>
        <begin position="22"/>
        <end position="195"/>
    </location>
</feature>
<dbReference type="AlphaFoldDB" id="A0A1H9NVA5"/>
<evidence type="ECO:0000256" key="2">
    <source>
        <dbReference type="SAM" id="Phobius"/>
    </source>
</evidence>
<keyword evidence="5" id="KW-1185">Reference proteome</keyword>
<reference evidence="5" key="1">
    <citation type="submission" date="2016-10" db="EMBL/GenBank/DDBJ databases">
        <authorList>
            <person name="Varghese N."/>
            <person name="Submissions S."/>
        </authorList>
    </citation>
    <scope>NUCLEOTIDE SEQUENCE [LARGE SCALE GENOMIC DNA]</scope>
    <source>
        <strain evidence="5">CGMCC 4.3525</strain>
    </source>
</reference>
<gene>
    <name evidence="4" type="ORF">SAMN05216188_1119</name>
</gene>
<keyword evidence="2" id="KW-0812">Transmembrane</keyword>
<feature type="signal peptide" evidence="3">
    <location>
        <begin position="1"/>
        <end position="21"/>
    </location>
</feature>
<name>A0A1H9NVA5_9PSEU</name>
<feature type="transmembrane region" description="Helical" evidence="2">
    <location>
        <begin position="93"/>
        <end position="114"/>
    </location>
</feature>
<feature type="transmembrane region" description="Helical" evidence="2">
    <location>
        <begin position="68"/>
        <end position="86"/>
    </location>
</feature>
<feature type="region of interest" description="Disordered" evidence="1">
    <location>
        <begin position="172"/>
        <end position="195"/>
    </location>
</feature>
<organism evidence="4 5">
    <name type="scientific">Lentzea xinjiangensis</name>
    <dbReference type="NCBI Taxonomy" id="402600"/>
    <lineage>
        <taxon>Bacteria</taxon>
        <taxon>Bacillati</taxon>
        <taxon>Actinomycetota</taxon>
        <taxon>Actinomycetes</taxon>
        <taxon>Pseudonocardiales</taxon>
        <taxon>Pseudonocardiaceae</taxon>
        <taxon>Lentzea</taxon>
    </lineage>
</organism>
<sequence>MTTRRVFGAVLVFVAAGLAVAASFLNAYAVQVTVGGRVLRFEATSWAVERDDFRGALMLVPIEFGEPAVGAALVMALSAVLAFRVPAMRVGSLLGAGLLAGVAWSAVGSVRSTVTKLQEIDSPVTVAVEQGDGITLLVVAAGVAVVSAVLHQELPKPARTGQTADGVVIHQLDDEPDDTDTPPYGYPVVVEPKDG</sequence>
<accession>A0A1H9NVA5</accession>
<keyword evidence="2" id="KW-1133">Transmembrane helix</keyword>
<evidence type="ECO:0000256" key="3">
    <source>
        <dbReference type="SAM" id="SignalP"/>
    </source>
</evidence>